<dbReference type="InterPro" id="IPR005486">
    <property type="entry name" value="Glucokinase_regulatory_CS"/>
</dbReference>
<evidence type="ECO:0000256" key="10">
    <source>
        <dbReference type="ARBA" id="ARBA00077905"/>
    </source>
</evidence>
<comment type="pathway">
    <text evidence="5">Amino-sugar metabolism; 1,6-anhydro-N-acetylmuramate degradation.</text>
</comment>
<name>A0A540V944_9CHLR</name>
<dbReference type="GO" id="GO:0097367">
    <property type="term" value="F:carbohydrate derivative binding"/>
    <property type="evidence" value="ECO:0007669"/>
    <property type="project" value="InterPro"/>
</dbReference>
<keyword evidence="3 12" id="KW-0119">Carbohydrate metabolism</keyword>
<dbReference type="AlphaFoldDB" id="A0A540V944"/>
<evidence type="ECO:0000256" key="2">
    <source>
        <dbReference type="ARBA" id="ARBA00023239"/>
    </source>
</evidence>
<protein>
    <recommendedName>
        <fullName evidence="9 12">N-acetylmuramic acid 6-phosphate etherase</fullName>
        <shortName evidence="12">MurNAc-6-P etherase</shortName>
        <ecNumber evidence="8 12">4.2.1.126</ecNumber>
    </recommendedName>
    <alternativeName>
        <fullName evidence="11 12">N-acetylmuramic acid 6-phosphate hydrolase</fullName>
    </alternativeName>
    <alternativeName>
        <fullName evidence="10 12">N-acetylmuramic acid 6-phosphate lyase</fullName>
    </alternativeName>
</protein>
<dbReference type="NCBIfam" id="NF009222">
    <property type="entry name" value="PRK12570.1"/>
    <property type="match status" value="1"/>
</dbReference>
<dbReference type="SUPFAM" id="SSF53697">
    <property type="entry name" value="SIS domain"/>
    <property type="match status" value="1"/>
</dbReference>
<feature type="domain" description="SIS" evidence="13">
    <location>
        <begin position="57"/>
        <end position="220"/>
    </location>
</feature>
<comment type="caution">
    <text evidence="14">The sequence shown here is derived from an EMBL/GenBank/DDBJ whole genome shotgun (WGS) entry which is preliminary data.</text>
</comment>
<dbReference type="EC" id="4.2.1.126" evidence="8 12"/>
<evidence type="ECO:0000256" key="3">
    <source>
        <dbReference type="ARBA" id="ARBA00023277"/>
    </source>
</evidence>
<dbReference type="HAMAP" id="MF_00068">
    <property type="entry name" value="MurQ"/>
    <property type="match status" value="1"/>
</dbReference>
<evidence type="ECO:0000313" key="14">
    <source>
        <dbReference type="EMBL" id="TQE93242.1"/>
    </source>
</evidence>
<dbReference type="GO" id="GO:0016835">
    <property type="term" value="F:carbon-oxygen lyase activity"/>
    <property type="evidence" value="ECO:0007669"/>
    <property type="project" value="UniProtKB-UniRule"/>
</dbReference>
<dbReference type="NCBIfam" id="NF003915">
    <property type="entry name" value="PRK05441.1"/>
    <property type="match status" value="1"/>
</dbReference>
<keyword evidence="2 12" id="KW-0456">Lyase</keyword>
<dbReference type="NCBIfam" id="TIGR00274">
    <property type="entry name" value="N-acetylmuramic acid 6-phosphate etherase"/>
    <property type="match status" value="1"/>
</dbReference>
<sequence>MQQTTPLPLTEQRNPLSQELDRLPTLEMLRLINRQDAQVPLAVAEVLPQIAQAVELIVQGLAAGHRLFYMGAGTSGRLGVLDASELLPTFSFPADRAIALIAGGPQALTRPIEAAEDDPEQGRRDLQSHGFAAGDVLVGLAASGRTPYVLGGLAYAREVGAASIAVVCSPHSPMAQMASVAIEVLTGPEVITGSTRMKAGTAQKLVLNMLSTASMVRLGKVYGNLMVDVRPTNQKLRERAVRIVTAATGLSGQEAARLLEEAGGEVKVAVVMGLADVDAAEARRRLQAASGHVRGALYS</sequence>
<proteinExistence type="inferred from homology"/>
<dbReference type="InParanoid" id="A0A540V944"/>
<dbReference type="OrthoDB" id="9813395at2"/>
<evidence type="ECO:0000256" key="9">
    <source>
        <dbReference type="ARBA" id="ARBA00070061"/>
    </source>
</evidence>
<feature type="active site" evidence="12">
    <location>
        <position position="116"/>
    </location>
</feature>
<dbReference type="FunCoup" id="A0A540V944">
    <property type="interactions" value="78"/>
</dbReference>
<evidence type="ECO:0000256" key="7">
    <source>
        <dbReference type="ARBA" id="ARBA00061234"/>
    </source>
</evidence>
<dbReference type="InterPro" id="IPR001347">
    <property type="entry name" value="SIS_dom"/>
</dbReference>
<dbReference type="GO" id="GO:0046348">
    <property type="term" value="P:amino sugar catabolic process"/>
    <property type="evidence" value="ECO:0007669"/>
    <property type="project" value="InterPro"/>
</dbReference>
<evidence type="ECO:0000256" key="1">
    <source>
        <dbReference type="ARBA" id="ARBA00011738"/>
    </source>
</evidence>
<organism evidence="14 15">
    <name type="scientific">Litorilinea aerophila</name>
    <dbReference type="NCBI Taxonomy" id="1204385"/>
    <lineage>
        <taxon>Bacteria</taxon>
        <taxon>Bacillati</taxon>
        <taxon>Chloroflexota</taxon>
        <taxon>Caldilineae</taxon>
        <taxon>Caldilineales</taxon>
        <taxon>Caldilineaceae</taxon>
        <taxon>Litorilinea</taxon>
    </lineage>
</organism>
<dbReference type="InterPro" id="IPR046348">
    <property type="entry name" value="SIS_dom_sf"/>
</dbReference>
<keyword evidence="15" id="KW-1185">Reference proteome</keyword>
<dbReference type="FunFam" id="3.40.50.10490:FF:000014">
    <property type="entry name" value="N-acetylmuramic acid 6-phosphate etherase"/>
    <property type="match status" value="1"/>
</dbReference>
<accession>A0A540V944</accession>
<dbReference type="PROSITE" id="PS51464">
    <property type="entry name" value="SIS"/>
    <property type="match status" value="1"/>
</dbReference>
<evidence type="ECO:0000256" key="6">
    <source>
        <dbReference type="ARBA" id="ARBA00060672"/>
    </source>
</evidence>
<dbReference type="Pfam" id="PF22645">
    <property type="entry name" value="GKRP_SIS_N"/>
    <property type="match status" value="1"/>
</dbReference>
<comment type="subunit">
    <text evidence="1 12">Homodimer.</text>
</comment>
<dbReference type="PROSITE" id="PS01272">
    <property type="entry name" value="GCKR"/>
    <property type="match status" value="1"/>
</dbReference>
<dbReference type="CDD" id="cd05007">
    <property type="entry name" value="SIS_Etherase"/>
    <property type="match status" value="1"/>
</dbReference>
<comment type="catalytic activity">
    <reaction evidence="4 12">
        <text>N-acetyl-D-muramate 6-phosphate + H2O = N-acetyl-D-glucosamine 6-phosphate + (R)-lactate</text>
        <dbReference type="Rhea" id="RHEA:26410"/>
        <dbReference type="ChEBI" id="CHEBI:15377"/>
        <dbReference type="ChEBI" id="CHEBI:16004"/>
        <dbReference type="ChEBI" id="CHEBI:57513"/>
        <dbReference type="ChEBI" id="CHEBI:58722"/>
        <dbReference type="EC" id="4.2.1.126"/>
    </reaction>
</comment>
<dbReference type="EMBL" id="VIGC01000045">
    <property type="protein sequence ID" value="TQE93242.1"/>
    <property type="molecule type" value="Genomic_DNA"/>
</dbReference>
<dbReference type="GO" id="GO:0009254">
    <property type="term" value="P:peptidoglycan turnover"/>
    <property type="evidence" value="ECO:0007669"/>
    <property type="project" value="TreeGrafter"/>
</dbReference>
<evidence type="ECO:0000256" key="5">
    <source>
        <dbReference type="ARBA" id="ARBA00060595"/>
    </source>
</evidence>
<dbReference type="InterPro" id="IPR040190">
    <property type="entry name" value="MURQ/GCKR"/>
</dbReference>
<dbReference type="GO" id="GO:0097173">
    <property type="term" value="P:N-acetylmuramic acid catabolic process"/>
    <property type="evidence" value="ECO:0007669"/>
    <property type="project" value="UniProtKB-UniPathway"/>
</dbReference>
<comment type="function">
    <text evidence="12">Specifically catalyzes the cleavage of the D-lactyl ether substituent of MurNAc 6-phosphate, producing GlcNAc 6-phosphate and D-lactate.</text>
</comment>
<evidence type="ECO:0000256" key="11">
    <source>
        <dbReference type="ARBA" id="ARBA00084049"/>
    </source>
</evidence>
<comment type="pathway">
    <text evidence="6">Cell wall biogenesis.</text>
</comment>
<comment type="miscellaneous">
    <text evidence="12">A lyase-type mechanism (elimination/hydration) is suggested for the cleavage of the lactyl ether bond of MurNAc 6-phosphate, with the formation of an alpha,beta-unsaturated aldehyde intermediate with (E)-stereochemistry, followed by the syn addition of water to give product.</text>
</comment>
<evidence type="ECO:0000259" key="13">
    <source>
        <dbReference type="PROSITE" id="PS51464"/>
    </source>
</evidence>
<feature type="active site" description="Proton donor" evidence="12">
    <location>
        <position position="85"/>
    </location>
</feature>
<comment type="similarity">
    <text evidence="7 12">Belongs to the GCKR-like family. MurNAc-6-P etherase subfamily.</text>
</comment>
<dbReference type="UniPathway" id="UPA00342"/>
<evidence type="ECO:0000256" key="12">
    <source>
        <dbReference type="HAMAP-Rule" id="MF_00068"/>
    </source>
</evidence>
<dbReference type="PANTHER" id="PTHR10088">
    <property type="entry name" value="GLUCOKINASE REGULATORY PROTEIN"/>
    <property type="match status" value="1"/>
</dbReference>
<dbReference type="Gene3D" id="1.10.8.1080">
    <property type="match status" value="1"/>
</dbReference>
<dbReference type="FunFam" id="1.10.8.1080:FF:000001">
    <property type="entry name" value="N-acetylmuramic acid 6-phosphate etherase"/>
    <property type="match status" value="1"/>
</dbReference>
<evidence type="ECO:0000256" key="8">
    <source>
        <dbReference type="ARBA" id="ARBA00067056"/>
    </source>
</evidence>
<comment type="pathway">
    <text evidence="12">Amino-sugar metabolism; N-acetylmuramate degradation.</text>
</comment>
<evidence type="ECO:0000313" key="15">
    <source>
        <dbReference type="Proteomes" id="UP000317371"/>
    </source>
</evidence>
<dbReference type="InterPro" id="IPR005488">
    <property type="entry name" value="Etherase_MurQ"/>
</dbReference>
<dbReference type="Gene3D" id="3.40.50.10490">
    <property type="entry name" value="Glucose-6-phosphate isomerase like protein, domain 1"/>
    <property type="match status" value="1"/>
</dbReference>
<reference evidence="14 15" key="1">
    <citation type="submission" date="2019-06" db="EMBL/GenBank/DDBJ databases">
        <title>Genome sequence of Litorilinea aerophila BAA-2444.</title>
        <authorList>
            <person name="Maclea K.S."/>
            <person name="Maurais E.G."/>
            <person name="Iannazzi L.C."/>
        </authorList>
    </citation>
    <scope>NUCLEOTIDE SEQUENCE [LARGE SCALE GENOMIC DNA]</scope>
    <source>
        <strain evidence="14 15">ATCC BAA-2444</strain>
    </source>
</reference>
<gene>
    <name evidence="12 14" type="primary">murQ</name>
    <name evidence="14" type="ORF">FKZ61_22370</name>
</gene>
<evidence type="ECO:0000256" key="4">
    <source>
        <dbReference type="ARBA" id="ARBA00051747"/>
    </source>
</evidence>
<dbReference type="PANTHER" id="PTHR10088:SF4">
    <property type="entry name" value="GLUCOKINASE REGULATORY PROTEIN"/>
    <property type="match status" value="1"/>
</dbReference>
<dbReference type="GO" id="GO:0016803">
    <property type="term" value="F:ether hydrolase activity"/>
    <property type="evidence" value="ECO:0007669"/>
    <property type="project" value="TreeGrafter"/>
</dbReference>
<dbReference type="Proteomes" id="UP000317371">
    <property type="component" value="Unassembled WGS sequence"/>
</dbReference>